<evidence type="ECO:0000256" key="1">
    <source>
        <dbReference type="SAM" id="MobiDB-lite"/>
    </source>
</evidence>
<organism evidence="2">
    <name type="scientific">Menopon gallinae</name>
    <name type="common">poultry shaft louse</name>
    <dbReference type="NCBI Taxonomy" id="328185"/>
    <lineage>
        <taxon>Eukaryota</taxon>
        <taxon>Metazoa</taxon>
        <taxon>Ecdysozoa</taxon>
        <taxon>Arthropoda</taxon>
        <taxon>Hexapoda</taxon>
        <taxon>Insecta</taxon>
        <taxon>Pterygota</taxon>
        <taxon>Neoptera</taxon>
        <taxon>Paraneoptera</taxon>
        <taxon>Psocodea</taxon>
        <taxon>Troctomorpha</taxon>
        <taxon>Phthiraptera</taxon>
        <taxon>Amblycera</taxon>
        <taxon>Menoponidae</taxon>
        <taxon>Menopon</taxon>
    </lineage>
</organism>
<evidence type="ECO:0000313" key="2">
    <source>
        <dbReference type="EMBL" id="KAL0271441.1"/>
    </source>
</evidence>
<proteinExistence type="predicted"/>
<sequence length="98" mass="11603">MEGKCGRIEEDRREQEQETRRDCGRRMVEDSAGRLQKTGEWEKTAGRKDPNRSKMRLLLRSPLFFSSRQRTLPVYSGVVPVRADSVDSKEYLKRRRKM</sequence>
<comment type="caution">
    <text evidence="2">The sequence shown here is derived from an EMBL/GenBank/DDBJ whole genome shotgun (WGS) entry which is preliminary data.</text>
</comment>
<reference evidence="2" key="1">
    <citation type="journal article" date="2024" name="Gigascience">
        <title>Chromosome-level genome of the poultry shaft louse Menopon gallinae provides insight into the host-switching and adaptive evolution of parasitic lice.</title>
        <authorList>
            <person name="Xu Y."/>
            <person name="Ma L."/>
            <person name="Liu S."/>
            <person name="Liang Y."/>
            <person name="Liu Q."/>
            <person name="He Z."/>
            <person name="Tian L."/>
            <person name="Duan Y."/>
            <person name="Cai W."/>
            <person name="Li H."/>
            <person name="Song F."/>
        </authorList>
    </citation>
    <scope>NUCLEOTIDE SEQUENCE</scope>
    <source>
        <strain evidence="2">Cailab_2023a</strain>
    </source>
</reference>
<accession>A0AAW2HNQ9</accession>
<dbReference type="AlphaFoldDB" id="A0AAW2HNQ9"/>
<protein>
    <submittedName>
        <fullName evidence="2">Uncharacterized protein</fullName>
    </submittedName>
</protein>
<name>A0AAW2HNQ9_9NEOP</name>
<feature type="region of interest" description="Disordered" evidence="1">
    <location>
        <begin position="1"/>
        <end position="49"/>
    </location>
</feature>
<gene>
    <name evidence="2" type="ORF">PYX00_008537</name>
</gene>
<dbReference type="EMBL" id="JARGDH010000004">
    <property type="protein sequence ID" value="KAL0271441.1"/>
    <property type="molecule type" value="Genomic_DNA"/>
</dbReference>